<dbReference type="RefSeq" id="WP_328956963.1">
    <property type="nucleotide sequence ID" value="NZ_CP108110.1"/>
</dbReference>
<reference evidence="1" key="1">
    <citation type="submission" date="2022-10" db="EMBL/GenBank/DDBJ databases">
        <title>The complete genomes of actinobacterial strains from the NBC collection.</title>
        <authorList>
            <person name="Joergensen T.S."/>
            <person name="Alvarez Arevalo M."/>
            <person name="Sterndorff E.B."/>
            <person name="Faurdal D."/>
            <person name="Vuksanovic O."/>
            <person name="Mourched A.-S."/>
            <person name="Charusanti P."/>
            <person name="Shaw S."/>
            <person name="Blin K."/>
            <person name="Weber T."/>
        </authorList>
    </citation>
    <scope>NUCLEOTIDE SEQUENCE</scope>
    <source>
        <strain evidence="1">NBC_00222</strain>
    </source>
</reference>
<sequence>MINKPFLKPAVTFDGTGTDVTAYYRGRSYALGLPGGAEVTAALSAMDGRRDADGIAAASGLDDAATGKLIAALNGTPLALEGEGLVGPAGVRTGREAFWRLEAQLWNFRQAGRTAGLHVPQLFHEVGAGRAPVDVVKGFCLEICHQVSNAPTEISLAIAHAPTKAIRDLYMHFYEEEYSHGDILREALATWLPDAGIGASVPLPSTAGMLANYNWWAESDPLLYAVALMRDEGSPLDAVNPPETDIYAAMKTRYEVPEKVVDRFEWHANLDTDNDHGFFPEQVFAQVQVVDDARYARLTKAARTIVEVYDAVMDDVLRYYSAQPVESRWSGGTVAALTG</sequence>
<evidence type="ECO:0000313" key="1">
    <source>
        <dbReference type="EMBL" id="WUQ86336.1"/>
    </source>
</evidence>
<accession>A0ABZ1U584</accession>
<dbReference type="Proteomes" id="UP001432222">
    <property type="component" value="Chromosome"/>
</dbReference>
<gene>
    <name evidence="1" type="ORF">OHA16_27325</name>
</gene>
<dbReference type="InterPro" id="IPR016084">
    <property type="entry name" value="Haem_Oase-like_multi-hlx"/>
</dbReference>
<dbReference type="Gene3D" id="1.20.910.10">
    <property type="entry name" value="Heme oxygenase-like"/>
    <property type="match status" value="1"/>
</dbReference>
<proteinExistence type="predicted"/>
<keyword evidence="2" id="KW-1185">Reference proteome</keyword>
<organism evidence="1 2">
    <name type="scientific">Kitasatospora purpeofusca</name>
    <dbReference type="NCBI Taxonomy" id="67352"/>
    <lineage>
        <taxon>Bacteria</taxon>
        <taxon>Bacillati</taxon>
        <taxon>Actinomycetota</taxon>
        <taxon>Actinomycetes</taxon>
        <taxon>Kitasatosporales</taxon>
        <taxon>Streptomycetaceae</taxon>
        <taxon>Kitasatospora</taxon>
    </lineage>
</organism>
<dbReference type="SUPFAM" id="SSF48613">
    <property type="entry name" value="Heme oxygenase-like"/>
    <property type="match status" value="1"/>
</dbReference>
<protein>
    <submittedName>
        <fullName evidence="1">Uncharacterized protein</fullName>
    </submittedName>
</protein>
<dbReference type="EMBL" id="CP108110">
    <property type="protein sequence ID" value="WUQ86336.1"/>
    <property type="molecule type" value="Genomic_DNA"/>
</dbReference>
<evidence type="ECO:0000313" key="2">
    <source>
        <dbReference type="Proteomes" id="UP001432222"/>
    </source>
</evidence>
<name>A0ABZ1U584_9ACTN</name>